<dbReference type="InterPro" id="IPR005674">
    <property type="entry name" value="CocE/Ser_esterase"/>
</dbReference>
<name>A0A1H9J4M5_9PSEU</name>
<dbReference type="STRING" id="402600.SAMN05216188_105211"/>
<reference evidence="4" key="1">
    <citation type="submission" date="2016-10" db="EMBL/GenBank/DDBJ databases">
        <authorList>
            <person name="Varghese N."/>
            <person name="Submissions S."/>
        </authorList>
    </citation>
    <scope>NUCLEOTIDE SEQUENCE [LARGE SCALE GENOMIC DNA]</scope>
    <source>
        <strain evidence="4">CGMCC 4.3525</strain>
    </source>
</reference>
<evidence type="ECO:0000256" key="1">
    <source>
        <dbReference type="ARBA" id="ARBA00022801"/>
    </source>
</evidence>
<dbReference type="Pfam" id="PF08530">
    <property type="entry name" value="PepX_C"/>
    <property type="match status" value="1"/>
</dbReference>
<dbReference type="Pfam" id="PF02129">
    <property type="entry name" value="Peptidase_S15"/>
    <property type="match status" value="1"/>
</dbReference>
<evidence type="ECO:0000313" key="4">
    <source>
        <dbReference type="Proteomes" id="UP000199352"/>
    </source>
</evidence>
<dbReference type="InterPro" id="IPR000383">
    <property type="entry name" value="Xaa-Pro-like_dom"/>
</dbReference>
<dbReference type="InterPro" id="IPR008979">
    <property type="entry name" value="Galactose-bd-like_sf"/>
</dbReference>
<dbReference type="Gene3D" id="1.10.3020.10">
    <property type="entry name" value="alpha-amino acid ester hydrolase ( Helical cap domain)"/>
    <property type="match status" value="1"/>
</dbReference>
<dbReference type="SUPFAM" id="SSF49785">
    <property type="entry name" value="Galactose-binding domain-like"/>
    <property type="match status" value="1"/>
</dbReference>
<dbReference type="NCBIfam" id="TIGR00976">
    <property type="entry name" value="CocE_NonD"/>
    <property type="match status" value="1"/>
</dbReference>
<dbReference type="OrthoDB" id="5240615at2"/>
<accession>A0A1H9J4M5</accession>
<dbReference type="Proteomes" id="UP000199352">
    <property type="component" value="Unassembled WGS sequence"/>
</dbReference>
<dbReference type="InterPro" id="IPR050585">
    <property type="entry name" value="Xaa-Pro_dipeptidyl-ppase/CocE"/>
</dbReference>
<dbReference type="RefSeq" id="WP_089951297.1">
    <property type="nucleotide sequence ID" value="NZ_FOFR01000005.1"/>
</dbReference>
<proteinExistence type="predicted"/>
<dbReference type="InterPro" id="IPR029058">
    <property type="entry name" value="AB_hydrolase_fold"/>
</dbReference>
<dbReference type="GO" id="GO:0008239">
    <property type="term" value="F:dipeptidyl-peptidase activity"/>
    <property type="evidence" value="ECO:0007669"/>
    <property type="project" value="InterPro"/>
</dbReference>
<keyword evidence="4" id="KW-1185">Reference proteome</keyword>
<gene>
    <name evidence="3" type="ORF">SAMN05216188_105211</name>
</gene>
<evidence type="ECO:0000259" key="2">
    <source>
        <dbReference type="SMART" id="SM00939"/>
    </source>
</evidence>
<dbReference type="Gene3D" id="3.40.50.1820">
    <property type="entry name" value="alpha/beta hydrolase"/>
    <property type="match status" value="1"/>
</dbReference>
<dbReference type="PANTHER" id="PTHR43056">
    <property type="entry name" value="PEPTIDASE S9 PROLYL OLIGOPEPTIDASE"/>
    <property type="match status" value="1"/>
</dbReference>
<dbReference type="Gene3D" id="2.60.120.260">
    <property type="entry name" value="Galactose-binding domain-like"/>
    <property type="match status" value="1"/>
</dbReference>
<dbReference type="InterPro" id="IPR013736">
    <property type="entry name" value="Xaa-Pro_dipept_C"/>
</dbReference>
<dbReference type="PANTHER" id="PTHR43056:SF10">
    <property type="entry name" value="COCE_NOND FAMILY, PUTATIVE (AFU_ORTHOLOGUE AFUA_7G00600)-RELATED"/>
    <property type="match status" value="1"/>
</dbReference>
<dbReference type="SMART" id="SM00939">
    <property type="entry name" value="PepX_C"/>
    <property type="match status" value="1"/>
</dbReference>
<evidence type="ECO:0000313" key="3">
    <source>
        <dbReference type="EMBL" id="SEQ81699.1"/>
    </source>
</evidence>
<dbReference type="SUPFAM" id="SSF53474">
    <property type="entry name" value="alpha/beta-Hydrolases"/>
    <property type="match status" value="1"/>
</dbReference>
<feature type="domain" description="Xaa-Pro dipeptidyl-peptidase C-terminal" evidence="2">
    <location>
        <begin position="321"/>
        <end position="576"/>
    </location>
</feature>
<sequence length="591" mass="63956">MTFRVDVDEAVPMRDGIALATNVWRPEGPGPFPVLLVRTPYGKDDAGTYGNPKLPDVFAFVAAGYAVVAQDVRGTSRSPGTFVPNAHEGDDGADTLTWLAEQPWCDGTVGMWGGSYMGFTQWLAAVRDTPALRAIAPVMSSADLYGAPWYSPGGALSQDAVLTWGTLSALRNLRRSLADGHGDPADVQALLSGVDDPRRLHDPLPLAGRDAVTRHLPWLGDVLGHPERDAFWQEVAAIDRCGSITVPALQVGGWYDVFIGETVRSYTMMRRHGGSAAARDGQRLVIGPWSHPDGADLGTFPDRSFGLAGSIKAADVTGEHLRFFDRWVRGRTDIPEDTHRVRIFVMGVDRWRDEVDWPLPGTRYTDFFLTGDGRANTAGGDGVLTREAARAEAVDTFRYDPRRPVPTLGGTVLAGAPGTYPGPADQAAVEAREDVLCFTTAVLDRPVEVTGHVTLVLHVSTSAADTDFTGKLVDVHPDGRAILLCEGIQRLRYRDSLTEPALVEPGAVHEVAIDLCVTSNVFLPGHRIRLEVSSSNFPRYDRNTNTGGTIATDTEDDLTVAVNRVHHGPSRPSRLVLPLVERDDARAEVPA</sequence>
<organism evidence="3 4">
    <name type="scientific">Lentzea xinjiangensis</name>
    <dbReference type="NCBI Taxonomy" id="402600"/>
    <lineage>
        <taxon>Bacteria</taxon>
        <taxon>Bacillati</taxon>
        <taxon>Actinomycetota</taxon>
        <taxon>Actinomycetes</taxon>
        <taxon>Pseudonocardiales</taxon>
        <taxon>Pseudonocardiaceae</taxon>
        <taxon>Lentzea</taxon>
    </lineage>
</organism>
<dbReference type="EMBL" id="FOFR01000005">
    <property type="protein sequence ID" value="SEQ81699.1"/>
    <property type="molecule type" value="Genomic_DNA"/>
</dbReference>
<protein>
    <recommendedName>
        <fullName evidence="2">Xaa-Pro dipeptidyl-peptidase C-terminal domain-containing protein</fullName>
    </recommendedName>
</protein>
<dbReference type="AlphaFoldDB" id="A0A1H9J4M5"/>
<keyword evidence="1" id="KW-0378">Hydrolase</keyword>